<dbReference type="EMBL" id="JAQQWI010000020">
    <property type="protein sequence ID" value="KAK7998760.1"/>
    <property type="molecule type" value="Genomic_DNA"/>
</dbReference>
<keyword evidence="3" id="KW-0812">Transmembrane</keyword>
<evidence type="ECO:0000313" key="5">
    <source>
        <dbReference type="Proteomes" id="UP001396898"/>
    </source>
</evidence>
<reference evidence="4 5" key="1">
    <citation type="submission" date="2023-01" db="EMBL/GenBank/DDBJ databases">
        <title>Analysis of 21 Apiospora genomes using comparative genomics revels a genus with tremendous synthesis potential of carbohydrate active enzymes and secondary metabolites.</title>
        <authorList>
            <person name="Sorensen T."/>
        </authorList>
    </citation>
    <scope>NUCLEOTIDE SEQUENCE [LARGE SCALE GENOMIC DNA]</scope>
    <source>
        <strain evidence="4 5">CBS 20057</strain>
    </source>
</reference>
<organism evidence="4 5">
    <name type="scientific">Apiospora marii</name>
    <dbReference type="NCBI Taxonomy" id="335849"/>
    <lineage>
        <taxon>Eukaryota</taxon>
        <taxon>Fungi</taxon>
        <taxon>Dikarya</taxon>
        <taxon>Ascomycota</taxon>
        <taxon>Pezizomycotina</taxon>
        <taxon>Sordariomycetes</taxon>
        <taxon>Xylariomycetidae</taxon>
        <taxon>Amphisphaeriales</taxon>
        <taxon>Apiosporaceae</taxon>
        <taxon>Apiospora</taxon>
    </lineage>
</organism>
<protein>
    <submittedName>
        <fullName evidence="4">Cyclochlorotine biosynthesis protein O</fullName>
    </submittedName>
</protein>
<dbReference type="Pfam" id="PF11807">
    <property type="entry name" value="UstYa"/>
    <property type="match status" value="1"/>
</dbReference>
<evidence type="ECO:0000256" key="2">
    <source>
        <dbReference type="ARBA" id="ARBA00035112"/>
    </source>
</evidence>
<evidence type="ECO:0000313" key="4">
    <source>
        <dbReference type="EMBL" id="KAK7998760.1"/>
    </source>
</evidence>
<comment type="similarity">
    <text evidence="2">Belongs to the ustYa family.</text>
</comment>
<dbReference type="PANTHER" id="PTHR33365:SF4">
    <property type="entry name" value="CYCLOCHLOROTINE BIOSYNTHESIS PROTEIN O"/>
    <property type="match status" value="1"/>
</dbReference>
<sequence>MSPKHSFVKLQGDDVEDEDVTSFSKRQRKLQGITFLWMLSALEAVAIGVFAVLLLTRPLSVKECATQLSVYSPLLDDPNLIKYEAFDLPTYFNQPSPYRGPPTPEREALWEELWHQGTINVPFDKLGALNKTLKGKEYKRTPIESGGGYAAQVEVLHQLHCVGLLRFSAWARSCNSSNAHGFVYEALAQQLYLTDFGFYMEDHCIEVLRLNIMCQGDVTPILIEMDPKAPFGERADFTSYHKCRNFWDIHAWVKDHVAIP</sequence>
<dbReference type="InterPro" id="IPR021765">
    <property type="entry name" value="UstYa-like"/>
</dbReference>
<keyword evidence="3" id="KW-0472">Membrane</keyword>
<keyword evidence="3" id="KW-1133">Transmembrane helix</keyword>
<comment type="caution">
    <text evidence="4">The sequence shown here is derived from an EMBL/GenBank/DDBJ whole genome shotgun (WGS) entry which is preliminary data.</text>
</comment>
<evidence type="ECO:0000256" key="1">
    <source>
        <dbReference type="ARBA" id="ARBA00004685"/>
    </source>
</evidence>
<proteinExistence type="inferred from homology"/>
<gene>
    <name evidence="4" type="ORF">PG991_014955</name>
</gene>
<keyword evidence="5" id="KW-1185">Reference proteome</keyword>
<dbReference type="PANTHER" id="PTHR33365">
    <property type="entry name" value="YALI0B05434P"/>
    <property type="match status" value="1"/>
</dbReference>
<evidence type="ECO:0000256" key="3">
    <source>
        <dbReference type="SAM" id="Phobius"/>
    </source>
</evidence>
<feature type="transmembrane region" description="Helical" evidence="3">
    <location>
        <begin position="35"/>
        <end position="55"/>
    </location>
</feature>
<dbReference type="Proteomes" id="UP001396898">
    <property type="component" value="Unassembled WGS sequence"/>
</dbReference>
<accession>A0ABR1R3F5</accession>
<comment type="pathway">
    <text evidence="1">Mycotoxin biosynthesis.</text>
</comment>
<name>A0ABR1R3F5_9PEZI</name>